<dbReference type="OrthoDB" id="67027at2759"/>
<organism evidence="1">
    <name type="scientific">Petromyces alliaceus</name>
    <name type="common">Aspergillus alliaceus</name>
    <dbReference type="NCBI Taxonomy" id="209559"/>
    <lineage>
        <taxon>Eukaryota</taxon>
        <taxon>Fungi</taxon>
        <taxon>Dikarya</taxon>
        <taxon>Ascomycota</taxon>
        <taxon>Pezizomycotina</taxon>
        <taxon>Eurotiomycetes</taxon>
        <taxon>Eurotiomycetidae</taxon>
        <taxon>Eurotiales</taxon>
        <taxon>Aspergillaceae</taxon>
        <taxon>Aspergillus</taxon>
        <taxon>Aspergillus subgen. Circumdati</taxon>
    </lineage>
</organism>
<dbReference type="SUPFAM" id="SSF69065">
    <property type="entry name" value="RNase III domain-like"/>
    <property type="match status" value="1"/>
</dbReference>
<proteinExistence type="predicted"/>
<dbReference type="InterPro" id="IPR036389">
    <property type="entry name" value="RNase_III_sf"/>
</dbReference>
<reference evidence="1" key="1">
    <citation type="submission" date="2019-04" db="EMBL/GenBank/DDBJ databases">
        <title>Friends and foes A comparative genomics studyof 23 Aspergillus species from section Flavi.</title>
        <authorList>
            <consortium name="DOE Joint Genome Institute"/>
            <person name="Kjaerbolling I."/>
            <person name="Vesth T."/>
            <person name="Frisvad J.C."/>
            <person name="Nybo J.L."/>
            <person name="Theobald S."/>
            <person name="Kildgaard S."/>
            <person name="Isbrandt T."/>
            <person name="Kuo A."/>
            <person name="Sato A."/>
            <person name="Lyhne E.K."/>
            <person name="Kogle M.E."/>
            <person name="Wiebenga A."/>
            <person name="Kun R.S."/>
            <person name="Lubbers R.J."/>
            <person name="Makela M.R."/>
            <person name="Barry K."/>
            <person name="Chovatia M."/>
            <person name="Clum A."/>
            <person name="Daum C."/>
            <person name="Haridas S."/>
            <person name="He G."/>
            <person name="LaButti K."/>
            <person name="Lipzen A."/>
            <person name="Mondo S."/>
            <person name="Riley R."/>
            <person name="Salamov A."/>
            <person name="Simmons B.A."/>
            <person name="Magnuson J.K."/>
            <person name="Henrissat B."/>
            <person name="Mortensen U.H."/>
            <person name="Larsen T.O."/>
            <person name="Devries R.P."/>
            <person name="Grigoriev I.V."/>
            <person name="Machida M."/>
            <person name="Baker S.E."/>
            <person name="Andersen M.R."/>
        </authorList>
    </citation>
    <scope>NUCLEOTIDE SEQUENCE [LARGE SCALE GENOMIC DNA]</scope>
    <source>
        <strain evidence="1">IBT 14317</strain>
    </source>
</reference>
<evidence type="ECO:0008006" key="2">
    <source>
        <dbReference type="Google" id="ProtNLM"/>
    </source>
</evidence>
<protein>
    <recommendedName>
        <fullName evidence="2">RNase III domain-containing protein</fullName>
    </recommendedName>
</protein>
<gene>
    <name evidence="1" type="ORF">BDV23DRAFT_177210</name>
</gene>
<dbReference type="Proteomes" id="UP000326877">
    <property type="component" value="Unassembled WGS sequence"/>
</dbReference>
<evidence type="ECO:0000313" key="1">
    <source>
        <dbReference type="EMBL" id="KAE8384248.1"/>
    </source>
</evidence>
<dbReference type="AlphaFoldDB" id="A0A5N7BRL2"/>
<dbReference type="GO" id="GO:0004525">
    <property type="term" value="F:ribonuclease III activity"/>
    <property type="evidence" value="ECO:0007669"/>
    <property type="project" value="InterPro"/>
</dbReference>
<dbReference type="GO" id="GO:0006396">
    <property type="term" value="P:RNA processing"/>
    <property type="evidence" value="ECO:0007669"/>
    <property type="project" value="InterPro"/>
</dbReference>
<sequence>MRATNDFIERVIGYSFKDRQVAKEALQRVRNKRLAFLEDGCSQLQHYACNKEMARQAKRKHINRVFKSDPSYPLSGPLSIHCVATDVAAIVDAVWIDSGRNFEVVKGVMKSLDIYPGQA</sequence>
<name>A0A5N7BRL2_PETAA</name>
<dbReference type="EMBL" id="ML735388">
    <property type="protein sequence ID" value="KAE8384248.1"/>
    <property type="molecule type" value="Genomic_DNA"/>
</dbReference>
<accession>A0A5N7BRL2</accession>